<organism evidence="1 2">
    <name type="scientific">Mytilus edulis</name>
    <name type="common">Blue mussel</name>
    <dbReference type="NCBI Taxonomy" id="6550"/>
    <lineage>
        <taxon>Eukaryota</taxon>
        <taxon>Metazoa</taxon>
        <taxon>Spiralia</taxon>
        <taxon>Lophotrochozoa</taxon>
        <taxon>Mollusca</taxon>
        <taxon>Bivalvia</taxon>
        <taxon>Autobranchia</taxon>
        <taxon>Pteriomorphia</taxon>
        <taxon>Mytilida</taxon>
        <taxon>Mytiloidea</taxon>
        <taxon>Mytilidae</taxon>
        <taxon>Mytilinae</taxon>
        <taxon>Mytilus</taxon>
    </lineage>
</organism>
<dbReference type="Proteomes" id="UP000683360">
    <property type="component" value="Unassembled WGS sequence"/>
</dbReference>
<gene>
    <name evidence="1" type="ORF">MEDL_56922</name>
</gene>
<protein>
    <submittedName>
        <fullName evidence="1">Uncharacterized protein</fullName>
    </submittedName>
</protein>
<evidence type="ECO:0000313" key="2">
    <source>
        <dbReference type="Proteomes" id="UP000683360"/>
    </source>
</evidence>
<dbReference type="AlphaFoldDB" id="A0A8S3UMM0"/>
<reference evidence="1" key="1">
    <citation type="submission" date="2021-03" db="EMBL/GenBank/DDBJ databases">
        <authorList>
            <person name="Bekaert M."/>
        </authorList>
    </citation>
    <scope>NUCLEOTIDE SEQUENCE</scope>
</reference>
<evidence type="ECO:0000313" key="1">
    <source>
        <dbReference type="EMBL" id="CAG2244896.1"/>
    </source>
</evidence>
<comment type="caution">
    <text evidence="1">The sequence shown here is derived from an EMBL/GenBank/DDBJ whole genome shotgun (WGS) entry which is preliminary data.</text>
</comment>
<keyword evidence="2" id="KW-1185">Reference proteome</keyword>
<accession>A0A8S3UMM0</accession>
<name>A0A8S3UMM0_MYTED</name>
<sequence>MTEDQKKEAKRVAHVKKQNTIADCISSDMNTCQAVVKPDCSKASCKNQLRPSFLDINEVPQAIRQSITKATVEFAGVKFKTKATSGEEYLSHVTKGVIGRLLKPSHFPNMNRIVICEEKYSFTPDDFKAATRVKRQKTSATSISHLKLESRILSDDKMSKSALIQTELGKRLISNYLARNLQNLDIKSDIIVDIDSELVLNTSCLHTEGDCSCPYKSYSTPIRGTFSKVDGFLHQQLLHHLKQRKGEAEMSQVVWLDDMKNELLVNDAIVSVVTSADIDSIVIHLFSLSLFWQRDESGSFKNKVYVLLQKQKSELYDITGIIELLESRFSRKSICTIAISLCLGGNDFIPKYQGISHEKWLSVIIDTPGALQNLVHLSNEPALEKPTGILSEDLYLEIVKRLYCPQNINSELLSLDEVRQISIKPPGKPIRHPKLWMPPKSALKQVLKLINCQIAYLLTTWKHDAVLPDFQKDGCLRKDASGNVHYDFGKDARIEKLRTNYA</sequence>
<dbReference type="OrthoDB" id="6109962at2759"/>
<proteinExistence type="predicted"/>
<dbReference type="EMBL" id="CAJPWZ010002750">
    <property type="protein sequence ID" value="CAG2244896.1"/>
    <property type="molecule type" value="Genomic_DNA"/>
</dbReference>